<keyword evidence="2 5" id="KW-0812">Transmembrane</keyword>
<protein>
    <submittedName>
        <fullName evidence="7">ABC-2 type transport system permease protein</fullName>
    </submittedName>
</protein>
<feature type="domain" description="ABC-2 type transporter transmembrane" evidence="6">
    <location>
        <begin position="19"/>
        <end position="387"/>
    </location>
</feature>
<feature type="transmembrane region" description="Helical" evidence="5">
    <location>
        <begin position="313"/>
        <end position="331"/>
    </location>
</feature>
<gene>
    <name evidence="7" type="ORF">EDD63_12831</name>
</gene>
<feature type="transmembrane region" description="Helical" evidence="5">
    <location>
        <begin position="189"/>
        <end position="210"/>
    </location>
</feature>
<name>A0A4R7ZER6_9FIRM</name>
<evidence type="ECO:0000313" key="7">
    <source>
        <dbReference type="EMBL" id="TDW16127.1"/>
    </source>
</evidence>
<dbReference type="Proteomes" id="UP000294743">
    <property type="component" value="Unassembled WGS sequence"/>
</dbReference>
<dbReference type="PANTHER" id="PTHR43471">
    <property type="entry name" value="ABC TRANSPORTER PERMEASE"/>
    <property type="match status" value="1"/>
</dbReference>
<dbReference type="GO" id="GO:0016020">
    <property type="term" value="C:membrane"/>
    <property type="evidence" value="ECO:0007669"/>
    <property type="project" value="UniProtKB-SubCell"/>
</dbReference>
<organism evidence="7 8">
    <name type="scientific">Breznakia blatticola</name>
    <dbReference type="NCBI Taxonomy" id="1754012"/>
    <lineage>
        <taxon>Bacteria</taxon>
        <taxon>Bacillati</taxon>
        <taxon>Bacillota</taxon>
        <taxon>Erysipelotrichia</taxon>
        <taxon>Erysipelotrichales</taxon>
        <taxon>Erysipelotrichaceae</taxon>
        <taxon>Breznakia</taxon>
    </lineage>
</organism>
<feature type="transmembrane region" description="Helical" evidence="5">
    <location>
        <begin position="230"/>
        <end position="256"/>
    </location>
</feature>
<evidence type="ECO:0000256" key="1">
    <source>
        <dbReference type="ARBA" id="ARBA00004141"/>
    </source>
</evidence>
<accession>A0A4R7ZER6</accession>
<keyword evidence="8" id="KW-1185">Reference proteome</keyword>
<feature type="transmembrane region" description="Helical" evidence="5">
    <location>
        <begin position="338"/>
        <end position="359"/>
    </location>
</feature>
<dbReference type="EMBL" id="SODD01000028">
    <property type="protein sequence ID" value="TDW16127.1"/>
    <property type="molecule type" value="Genomic_DNA"/>
</dbReference>
<dbReference type="GO" id="GO:0140359">
    <property type="term" value="F:ABC-type transporter activity"/>
    <property type="evidence" value="ECO:0007669"/>
    <property type="project" value="InterPro"/>
</dbReference>
<dbReference type="InterPro" id="IPR013525">
    <property type="entry name" value="ABC2_TM"/>
</dbReference>
<evidence type="ECO:0000256" key="2">
    <source>
        <dbReference type="ARBA" id="ARBA00022692"/>
    </source>
</evidence>
<evidence type="ECO:0000256" key="5">
    <source>
        <dbReference type="SAM" id="Phobius"/>
    </source>
</evidence>
<comment type="subcellular location">
    <subcellularLocation>
        <location evidence="1">Membrane</location>
        <topology evidence="1">Multi-pass membrane protein</topology>
    </subcellularLocation>
</comment>
<evidence type="ECO:0000313" key="8">
    <source>
        <dbReference type="Proteomes" id="UP000294743"/>
    </source>
</evidence>
<keyword evidence="4 5" id="KW-0472">Membrane</keyword>
<keyword evidence="3 5" id="KW-1133">Transmembrane helix</keyword>
<feature type="transmembrane region" description="Helical" evidence="5">
    <location>
        <begin position="365"/>
        <end position="387"/>
    </location>
</feature>
<evidence type="ECO:0000259" key="6">
    <source>
        <dbReference type="Pfam" id="PF12698"/>
    </source>
</evidence>
<dbReference type="RefSeq" id="WP_134170198.1">
    <property type="nucleotide sequence ID" value="NZ_SODD01000028.1"/>
</dbReference>
<feature type="transmembrane region" description="Helical" evidence="5">
    <location>
        <begin position="277"/>
        <end position="301"/>
    </location>
</feature>
<evidence type="ECO:0000256" key="3">
    <source>
        <dbReference type="ARBA" id="ARBA00022989"/>
    </source>
</evidence>
<dbReference type="Pfam" id="PF12698">
    <property type="entry name" value="ABC2_membrane_3"/>
    <property type="match status" value="1"/>
</dbReference>
<proteinExistence type="predicted"/>
<evidence type="ECO:0000256" key="4">
    <source>
        <dbReference type="ARBA" id="ARBA00023136"/>
    </source>
</evidence>
<comment type="caution">
    <text evidence="7">The sequence shown here is derived from an EMBL/GenBank/DDBJ whole genome shotgun (WGS) entry which is preliminary data.</text>
</comment>
<feature type="transmembrane region" description="Helical" evidence="5">
    <location>
        <begin position="20"/>
        <end position="42"/>
    </location>
</feature>
<dbReference type="PANTHER" id="PTHR43471:SF3">
    <property type="entry name" value="ABC TRANSPORTER PERMEASE PROTEIN NATB"/>
    <property type="match status" value="1"/>
</dbReference>
<dbReference type="OrthoDB" id="9768837at2"/>
<sequence length="414" mass="45541">MKQFLHILKWEFLNLVKAKAYIITTVIFVVIAIVGFSIPTIIGGIGDANAETAVVDQDTEKKVYAVYDPTQFLDNAEDTMKLYLPNVTFEYKDSVKAIKDMVEDDKADASIEVKANGNFTYYVKNNSLTDSSPYVLQELFSQIKRNHAFEDAGIDAKQVMDIYYGNTVNVNTVSLGVDGTNSMIYTFPLIMLIYMVVVLYGNIVATTVASEKGNRTMELLVTSANPNALIFGKVIAGVLAAILQVGLMLGVCVVSYSLNRESWGGLLDSILNIPIEILLSFAVFGIFGFIFYAFIFGAIGALVSKSEDVNSSATPMTFIFLIIYFVVYFGIMIDPNGAMFTIASMVPLSSPMAMFARMAVVDVPLYQVIISLVLLIGSTILVGIAAAKIYRRGTLMYGNQIKLSHAIKWLRKKD</sequence>
<dbReference type="AlphaFoldDB" id="A0A4R7ZER6"/>
<reference evidence="7 8" key="1">
    <citation type="submission" date="2019-03" db="EMBL/GenBank/DDBJ databases">
        <title>Genomic Encyclopedia of Type Strains, Phase IV (KMG-IV): sequencing the most valuable type-strain genomes for metagenomic binning, comparative biology and taxonomic classification.</title>
        <authorList>
            <person name="Goeker M."/>
        </authorList>
    </citation>
    <scope>NUCLEOTIDE SEQUENCE [LARGE SCALE GENOMIC DNA]</scope>
    <source>
        <strain evidence="7 8">DSM 28867</strain>
    </source>
</reference>